<organism evidence="1 2">
    <name type="scientific">Marinobacter antarcticus</name>
    <dbReference type="NCBI Taxonomy" id="564117"/>
    <lineage>
        <taxon>Bacteria</taxon>
        <taxon>Pseudomonadati</taxon>
        <taxon>Pseudomonadota</taxon>
        <taxon>Gammaproteobacteria</taxon>
        <taxon>Pseudomonadales</taxon>
        <taxon>Marinobacteraceae</taxon>
        <taxon>Marinobacter</taxon>
    </lineage>
</organism>
<protein>
    <submittedName>
        <fullName evidence="1">Uncharacterized protein</fullName>
    </submittedName>
</protein>
<accession>A0A1M6U4G7</accession>
<reference evidence="2" key="1">
    <citation type="submission" date="2016-11" db="EMBL/GenBank/DDBJ databases">
        <authorList>
            <person name="Varghese N."/>
            <person name="Submissions S."/>
        </authorList>
    </citation>
    <scope>NUCLEOTIDE SEQUENCE [LARGE SCALE GENOMIC DNA]</scope>
    <source>
        <strain evidence="2">CGMCC 1.10835</strain>
    </source>
</reference>
<gene>
    <name evidence="1" type="ORF">SAMN05216369_2581</name>
</gene>
<dbReference type="EMBL" id="FRAQ01000002">
    <property type="protein sequence ID" value="SHK63968.1"/>
    <property type="molecule type" value="Genomic_DNA"/>
</dbReference>
<dbReference type="STRING" id="564117.SAMN05216369_2581"/>
<sequence length="35" mass="3904">MFSFGFAEYKKIIGERKTSVLGVVATVDPVKTRID</sequence>
<dbReference type="Proteomes" id="UP000184497">
    <property type="component" value="Unassembled WGS sequence"/>
</dbReference>
<name>A0A1M6U4G7_9GAMM</name>
<evidence type="ECO:0000313" key="1">
    <source>
        <dbReference type="EMBL" id="SHK63968.1"/>
    </source>
</evidence>
<evidence type="ECO:0000313" key="2">
    <source>
        <dbReference type="Proteomes" id="UP000184497"/>
    </source>
</evidence>
<keyword evidence="2" id="KW-1185">Reference proteome</keyword>
<dbReference type="AlphaFoldDB" id="A0A1M6U4G7"/>
<proteinExistence type="predicted"/>